<feature type="region of interest" description="Disordered" evidence="15">
    <location>
        <begin position="745"/>
        <end position="797"/>
    </location>
</feature>
<dbReference type="GO" id="GO:0004519">
    <property type="term" value="F:endonuclease activity"/>
    <property type="evidence" value="ECO:0007669"/>
    <property type="project" value="UniProtKB-KW"/>
</dbReference>
<evidence type="ECO:0000256" key="3">
    <source>
        <dbReference type="ARBA" id="ARBA00013368"/>
    </source>
</evidence>
<keyword evidence="18" id="KW-1185">Reference proteome</keyword>
<dbReference type="GO" id="GO:0006260">
    <property type="term" value="P:DNA replication"/>
    <property type="evidence" value="ECO:0007669"/>
    <property type="project" value="UniProtKB-KW"/>
</dbReference>
<feature type="compositionally biased region" description="Basic and acidic residues" evidence="15">
    <location>
        <begin position="362"/>
        <end position="376"/>
    </location>
</feature>
<proteinExistence type="inferred from homology"/>
<gene>
    <name evidence="17" type="ORF">E4T21_13690</name>
</gene>
<feature type="region of interest" description="Disordered" evidence="15">
    <location>
        <begin position="570"/>
        <end position="593"/>
    </location>
</feature>
<evidence type="ECO:0000256" key="7">
    <source>
        <dbReference type="ARBA" id="ARBA00022759"/>
    </source>
</evidence>
<keyword evidence="6" id="KW-0547">Nucleotide-binding</keyword>
<protein>
    <recommendedName>
        <fullName evidence="3">Nuclease SbcCD subunit C</fullName>
    </recommendedName>
</protein>
<keyword evidence="8" id="KW-0378">Hydrolase</keyword>
<feature type="compositionally biased region" description="Polar residues" evidence="15">
    <location>
        <begin position="860"/>
        <end position="872"/>
    </location>
</feature>
<dbReference type="GO" id="GO:0006310">
    <property type="term" value="P:DNA recombination"/>
    <property type="evidence" value="ECO:0007669"/>
    <property type="project" value="UniProtKB-KW"/>
</dbReference>
<keyword evidence="5" id="KW-0540">Nuclease</keyword>
<feature type="region of interest" description="Disordered" evidence="15">
    <location>
        <begin position="395"/>
        <end position="423"/>
    </location>
</feature>
<evidence type="ECO:0000256" key="1">
    <source>
        <dbReference type="ARBA" id="ARBA00006930"/>
    </source>
</evidence>
<accession>A0A5C1NFH5</accession>
<keyword evidence="9" id="KW-0269">Exonuclease</keyword>
<dbReference type="PANTHER" id="PTHR32114:SF2">
    <property type="entry name" value="ABC TRANSPORTER ABCH.3"/>
    <property type="match status" value="1"/>
</dbReference>
<dbReference type="InterPro" id="IPR027417">
    <property type="entry name" value="P-loop_NTPase"/>
</dbReference>
<keyword evidence="12" id="KW-0233">DNA recombination</keyword>
<evidence type="ECO:0000256" key="11">
    <source>
        <dbReference type="ARBA" id="ARBA00023054"/>
    </source>
</evidence>
<dbReference type="KEGG" id="hbh:E4T21_13690"/>
<feature type="region of interest" description="Disordered" evidence="15">
    <location>
        <begin position="859"/>
        <end position="883"/>
    </location>
</feature>
<dbReference type="Gene3D" id="3.40.50.300">
    <property type="entry name" value="P-loop containing nucleotide triphosphate hydrolases"/>
    <property type="match status" value="2"/>
</dbReference>
<reference evidence="17" key="1">
    <citation type="submission" date="2021-02" db="EMBL/GenBank/DDBJ databases">
        <title>Strain Y2R2, a novel species of the genus Halomonas.</title>
        <authorList>
            <person name="Huang H."/>
        </authorList>
    </citation>
    <scope>NUCLEOTIDE SEQUENCE</scope>
    <source>
        <strain evidence="17">Y2R2</strain>
    </source>
</reference>
<comment type="function">
    <text evidence="13">SbcCD cleaves DNA hairpin structures. These structures can inhibit DNA replication and are intermediates in certain DNA recombination reactions. The complex acts as a 3'-&gt;5' double strand exonuclease that can open hairpins. It also has a 5' single-strand endonuclease activity.</text>
</comment>
<dbReference type="Pfam" id="PF13558">
    <property type="entry name" value="SbcC_Walker_B"/>
    <property type="match status" value="1"/>
</dbReference>
<evidence type="ECO:0000259" key="16">
    <source>
        <dbReference type="Pfam" id="PF13476"/>
    </source>
</evidence>
<dbReference type="FunFam" id="3.40.50.300:FF:001446">
    <property type="entry name" value="DsDNA exonuclease SbcC"/>
    <property type="match status" value="1"/>
</dbReference>
<keyword evidence="7" id="KW-0255">Endonuclease</keyword>
<evidence type="ECO:0000256" key="8">
    <source>
        <dbReference type="ARBA" id="ARBA00022801"/>
    </source>
</evidence>
<dbReference type="InterPro" id="IPR038729">
    <property type="entry name" value="Rad50/SbcC_AAA"/>
</dbReference>
<organism evidence="17 18">
    <name type="scientific">Halomonas binhaiensis</name>
    <dbReference type="NCBI Taxonomy" id="2562282"/>
    <lineage>
        <taxon>Bacteria</taxon>
        <taxon>Pseudomonadati</taxon>
        <taxon>Pseudomonadota</taxon>
        <taxon>Gammaproteobacteria</taxon>
        <taxon>Oceanospirillales</taxon>
        <taxon>Halomonadaceae</taxon>
        <taxon>Halomonas</taxon>
    </lineage>
</organism>
<feature type="domain" description="Rad50/SbcC-type AAA" evidence="16">
    <location>
        <begin position="6"/>
        <end position="224"/>
    </location>
</feature>
<evidence type="ECO:0000313" key="18">
    <source>
        <dbReference type="Proteomes" id="UP000324285"/>
    </source>
</evidence>
<evidence type="ECO:0000256" key="9">
    <source>
        <dbReference type="ARBA" id="ARBA00022839"/>
    </source>
</evidence>
<sequence length="1114" mass="126286">MKILALRLANLASLPGPLELDFSAPPLRDAGLFAITGPTGSGKSTLLDALCLALYGNTPRLRQAPGRDAPLPDVGEDTVSTADPRTLLRRGCASGYAEVDFIGRDGHHYRSRWAVRRARDKATGKLQAVEQSLHDLDNGQLLTTQKREFERLLPERLGLTFDQFTRAVLLAQSEFSAFLKADDNERSDLLERLTGTAEYSAISIAAYRRTSNAKKQVEALEAKISGDLPADTESRAELEDQASQAEEALHAVQQQAKLLDAQQQWHATDTRLHQAWMEGSQQHTAAEQRWQALADVRTDQRWRQQLAPQRHRLQRQKELPDLLSAQEEALTLTRQAWDAANAELKVSHAAYTQAEQTLVSASEHRQQVEPSLRKAREDTQALATLDHQLAELDRQVQERQREARQLGDQRRQTEQRHQQLNAQRDDLQASLEKLVGKHVSFDDARQAAQQQVDQTAQHGLALSELASAWQELQRIEQAHHELTQALATDEKRKNSLIEHGQRARQHLEQSETTYRQLSDFIEHSRAVRSESVARLRQHLRENEPCPVCGGMDHPWRHEPPETPEAKQLAAQQAHEDEQQAQARQAFDKAQQQRDELRGEYLALEKSLEQQRNDLEGTERRLAQARLSFRELPLHEALPDTDPLACRHWLEEQRKLYATQRHDAEQRLAQLTQAETELGPLEEALHQLQLALAQFNAQGNSLEQEQARLVHARPPLLQQRENISQRLATRLGEHASADAWQQYLEQQQDSARQARDKALSRHHQAQREQERLEARLQHETQRQDQLHQEKQQLEQELQQWRQAHPELDDSTLTRLLAQSQQEASHQDQELSVAEQTLQRTDASLAERRQALVQHRRAMTQVLAQGQAQEPTAQSDEDSNDSALLSEETQDGLQLHLKQVLAEQQALAPLLDSRQQQRDEAIHALRDDDRRRQRQQQAQSELESARAEHRRWGQINELIGSADGKAFRRIAQAYNLEQLLEHANLHLAGLSRRYRLIRGGSSLGLLVEDRDMGDERRSVHSLSGGETFLVSLALALGLASMASGELVIESLFIDEGFGSLDPQSLALAMEALDGLQALGRRVGVISHVQEMHERIPVQIIIEPLGNGTSRARLARS</sequence>
<dbReference type="GO" id="GO:0006302">
    <property type="term" value="P:double-strand break repair"/>
    <property type="evidence" value="ECO:0007669"/>
    <property type="project" value="InterPro"/>
</dbReference>
<dbReference type="AlphaFoldDB" id="A0A5C1NFH5"/>
<feature type="coiled-coil region" evidence="14">
    <location>
        <begin position="235"/>
        <end position="262"/>
    </location>
</feature>
<keyword evidence="10" id="KW-0067">ATP-binding</keyword>
<feature type="region of interest" description="Disordered" evidence="15">
    <location>
        <begin position="357"/>
        <end position="376"/>
    </location>
</feature>
<feature type="region of interest" description="Disordered" evidence="15">
    <location>
        <begin position="923"/>
        <end position="946"/>
    </location>
</feature>
<comment type="subunit">
    <text evidence="2">Heterodimer of SbcC and SbcD.</text>
</comment>
<dbReference type="OrthoDB" id="9795626at2"/>
<dbReference type="RefSeq" id="WP_149285606.1">
    <property type="nucleotide sequence ID" value="NZ_CP038437.2"/>
</dbReference>
<evidence type="ECO:0000256" key="2">
    <source>
        <dbReference type="ARBA" id="ARBA00011322"/>
    </source>
</evidence>
<comment type="similarity">
    <text evidence="1">Belongs to the SMC family. SbcC subfamily.</text>
</comment>
<dbReference type="GO" id="GO:0005524">
    <property type="term" value="F:ATP binding"/>
    <property type="evidence" value="ECO:0007669"/>
    <property type="project" value="UniProtKB-KW"/>
</dbReference>
<evidence type="ECO:0000256" key="6">
    <source>
        <dbReference type="ARBA" id="ARBA00022741"/>
    </source>
</evidence>
<feature type="compositionally biased region" description="Basic and acidic residues" evidence="15">
    <location>
        <begin position="751"/>
        <end position="792"/>
    </location>
</feature>
<evidence type="ECO:0000256" key="10">
    <source>
        <dbReference type="ARBA" id="ARBA00022840"/>
    </source>
</evidence>
<evidence type="ECO:0000256" key="14">
    <source>
        <dbReference type="SAM" id="Coils"/>
    </source>
</evidence>
<dbReference type="Proteomes" id="UP000324285">
    <property type="component" value="Chromosome"/>
</dbReference>
<evidence type="ECO:0000256" key="5">
    <source>
        <dbReference type="ARBA" id="ARBA00022722"/>
    </source>
</evidence>
<evidence type="ECO:0000256" key="13">
    <source>
        <dbReference type="ARBA" id="ARBA00055999"/>
    </source>
</evidence>
<dbReference type="SUPFAM" id="SSF52540">
    <property type="entry name" value="P-loop containing nucleoside triphosphate hydrolases"/>
    <property type="match status" value="1"/>
</dbReference>
<dbReference type="Pfam" id="PF13476">
    <property type="entry name" value="AAA_23"/>
    <property type="match status" value="1"/>
</dbReference>
<evidence type="ECO:0000256" key="15">
    <source>
        <dbReference type="SAM" id="MobiDB-lite"/>
    </source>
</evidence>
<dbReference type="GO" id="GO:0004527">
    <property type="term" value="F:exonuclease activity"/>
    <property type="evidence" value="ECO:0007669"/>
    <property type="project" value="UniProtKB-KW"/>
</dbReference>
<evidence type="ECO:0000313" key="17">
    <source>
        <dbReference type="EMBL" id="QEM82482.1"/>
    </source>
</evidence>
<keyword evidence="11 14" id="KW-0175">Coiled coil</keyword>
<keyword evidence="4" id="KW-0235">DNA replication</keyword>
<name>A0A5C1NFH5_9GAMM</name>
<dbReference type="PANTHER" id="PTHR32114">
    <property type="entry name" value="ABC TRANSPORTER ABCH.3"/>
    <property type="match status" value="1"/>
</dbReference>
<evidence type="ECO:0000256" key="4">
    <source>
        <dbReference type="ARBA" id="ARBA00022705"/>
    </source>
</evidence>
<dbReference type="EMBL" id="CP038437">
    <property type="protein sequence ID" value="QEM82482.1"/>
    <property type="molecule type" value="Genomic_DNA"/>
</dbReference>
<feature type="coiled-coil region" evidence="14">
    <location>
        <begin position="653"/>
        <end position="704"/>
    </location>
</feature>
<dbReference type="GO" id="GO:0016887">
    <property type="term" value="F:ATP hydrolysis activity"/>
    <property type="evidence" value="ECO:0007669"/>
    <property type="project" value="InterPro"/>
</dbReference>
<evidence type="ECO:0000256" key="12">
    <source>
        <dbReference type="ARBA" id="ARBA00023172"/>
    </source>
</evidence>